<dbReference type="Gene3D" id="1.20.1440.60">
    <property type="entry name" value="23S rRNA-intervening sequence"/>
    <property type="match status" value="1"/>
</dbReference>
<proteinExistence type="predicted"/>
<comment type="caution">
    <text evidence="1">The sequence shown here is derived from an EMBL/GenBank/DDBJ whole genome shotgun (WGS) entry which is preliminary data.</text>
</comment>
<keyword evidence="2" id="KW-1185">Reference proteome</keyword>
<dbReference type="PANTHER" id="PTHR38471:SF2">
    <property type="entry name" value="FOUR HELIX BUNDLE PROTEIN"/>
    <property type="match status" value="1"/>
</dbReference>
<gene>
    <name evidence="1" type="ORF">DXZ20_05980</name>
</gene>
<dbReference type="PIRSF" id="PIRSF035652">
    <property type="entry name" value="CHP02436"/>
    <property type="match status" value="1"/>
</dbReference>
<dbReference type="SUPFAM" id="SSF158446">
    <property type="entry name" value="IVS-encoded protein-like"/>
    <property type="match status" value="1"/>
</dbReference>
<evidence type="ECO:0000313" key="2">
    <source>
        <dbReference type="Proteomes" id="UP000481033"/>
    </source>
</evidence>
<dbReference type="InterPro" id="IPR036583">
    <property type="entry name" value="23S_rRNA_IVS_sf"/>
</dbReference>
<name>A0A6M0RHM1_9CYAN</name>
<dbReference type="Pfam" id="PF05635">
    <property type="entry name" value="23S_rRNA_IVP"/>
    <property type="match status" value="1"/>
</dbReference>
<accession>A0A6M0RHM1</accession>
<dbReference type="EMBL" id="QXHD01000004">
    <property type="protein sequence ID" value="NEZ55232.1"/>
    <property type="molecule type" value="Genomic_DNA"/>
</dbReference>
<reference evidence="1 2" key="1">
    <citation type="journal article" date="2020" name="Microb. Ecol.">
        <title>Ecogenomics of the Marine Benthic Filamentous Cyanobacterium Adonisia.</title>
        <authorList>
            <person name="Walter J.M."/>
            <person name="Coutinho F.H."/>
            <person name="Leomil L."/>
            <person name="Hargreaves P.I."/>
            <person name="Campeao M.E."/>
            <person name="Vieira V.V."/>
            <person name="Silva B.S."/>
            <person name="Fistarol G.O."/>
            <person name="Salomon P.S."/>
            <person name="Sawabe T."/>
            <person name="Mino S."/>
            <person name="Hosokawa M."/>
            <person name="Miyashita H."/>
            <person name="Maruyama F."/>
            <person name="van Verk M.C."/>
            <person name="Dutilh B.E."/>
            <person name="Thompson C.C."/>
            <person name="Thompson F.L."/>
        </authorList>
    </citation>
    <scope>NUCLEOTIDE SEQUENCE [LARGE SCALE GENOMIC DNA]</scope>
    <source>
        <strain evidence="1 2">CCMR0081</strain>
    </source>
</reference>
<dbReference type="AlphaFoldDB" id="A0A6M0RHM1"/>
<protein>
    <submittedName>
        <fullName evidence="1">Four helix bundle protein</fullName>
    </submittedName>
</protein>
<dbReference type="Proteomes" id="UP000481033">
    <property type="component" value="Unassembled WGS sequence"/>
</dbReference>
<dbReference type="PANTHER" id="PTHR38471">
    <property type="entry name" value="FOUR HELIX BUNDLE PROTEIN"/>
    <property type="match status" value="1"/>
</dbReference>
<dbReference type="NCBIfam" id="TIGR02436">
    <property type="entry name" value="four helix bundle protein"/>
    <property type="match status" value="1"/>
</dbReference>
<dbReference type="RefSeq" id="WP_163697014.1">
    <property type="nucleotide sequence ID" value="NZ_QXHD01000004.1"/>
</dbReference>
<sequence length="121" mass="13554">MGDRISIQERSELFAVRVVRAYGELSRRSFDDAGKVLSKQFLRAGTSIGANCAEAEFAQSRKDFISKYSIALKEASECRYWIKLLITSGIVVEQQFSPMLSELNSILGILVSSIKTLKQEK</sequence>
<dbReference type="InterPro" id="IPR012657">
    <property type="entry name" value="23S_rRNA-intervening_sequence"/>
</dbReference>
<evidence type="ECO:0000313" key="1">
    <source>
        <dbReference type="EMBL" id="NEZ55232.1"/>
    </source>
</evidence>
<organism evidence="1 2">
    <name type="scientific">Adonisia turfae CCMR0081</name>
    <dbReference type="NCBI Taxonomy" id="2292702"/>
    <lineage>
        <taxon>Bacteria</taxon>
        <taxon>Bacillati</taxon>
        <taxon>Cyanobacteriota</taxon>
        <taxon>Adonisia</taxon>
        <taxon>Adonisia turfae</taxon>
    </lineage>
</organism>